<proteinExistence type="predicted"/>
<sequence>MIAIRKAWWATLLLTVFIGCTHEEPTVDNPPPPPPTSPDSAAPAPTPSAEPAVEKPKDAMPEAELPKEVVPKVEAPKDAGDLKLDPPALTPPAAKEEGAEKKDEAKKDEAAAKSSLTEEELAVLAMLSPADKALALKQIVCPVSGENLGSMDAPVKVTAEGKTFLICCGGCNNEVKSNPKEVVAKLKK</sequence>
<name>A0AAU7CNV0_9BACT</name>
<organism evidence="2">
    <name type="scientific">Singulisphaera sp. Ch08</name>
    <dbReference type="NCBI Taxonomy" id="3120278"/>
    <lineage>
        <taxon>Bacteria</taxon>
        <taxon>Pseudomonadati</taxon>
        <taxon>Planctomycetota</taxon>
        <taxon>Planctomycetia</taxon>
        <taxon>Isosphaerales</taxon>
        <taxon>Isosphaeraceae</taxon>
        <taxon>Singulisphaera</taxon>
    </lineage>
</organism>
<evidence type="ECO:0008006" key="3">
    <source>
        <dbReference type="Google" id="ProtNLM"/>
    </source>
</evidence>
<reference evidence="2" key="1">
    <citation type="submission" date="2024-05" db="EMBL/GenBank/DDBJ databases">
        <title>Planctomycetes of the genus Singulisphaera possess chitinolytic capabilities.</title>
        <authorList>
            <person name="Ivanova A."/>
        </authorList>
    </citation>
    <scope>NUCLEOTIDE SEQUENCE</scope>
    <source>
        <strain evidence="2">Ch08T</strain>
    </source>
</reference>
<dbReference type="PROSITE" id="PS51257">
    <property type="entry name" value="PROKAR_LIPOPROTEIN"/>
    <property type="match status" value="1"/>
</dbReference>
<accession>A0AAU7CNV0</accession>
<evidence type="ECO:0000313" key="2">
    <source>
        <dbReference type="EMBL" id="XBH06738.1"/>
    </source>
</evidence>
<dbReference type="AlphaFoldDB" id="A0AAU7CNV0"/>
<feature type="compositionally biased region" description="Basic and acidic residues" evidence="1">
    <location>
        <begin position="94"/>
        <end position="111"/>
    </location>
</feature>
<feature type="compositionally biased region" description="Pro residues" evidence="1">
    <location>
        <begin position="28"/>
        <end position="37"/>
    </location>
</feature>
<dbReference type="RefSeq" id="WP_406699586.1">
    <property type="nucleotide sequence ID" value="NZ_CP155447.1"/>
</dbReference>
<feature type="compositionally biased region" description="Low complexity" evidence="1">
    <location>
        <begin position="38"/>
        <end position="51"/>
    </location>
</feature>
<feature type="region of interest" description="Disordered" evidence="1">
    <location>
        <begin position="24"/>
        <end position="115"/>
    </location>
</feature>
<gene>
    <name evidence="2" type="ORF">V5E97_12060</name>
</gene>
<feature type="compositionally biased region" description="Basic and acidic residues" evidence="1">
    <location>
        <begin position="52"/>
        <end position="84"/>
    </location>
</feature>
<dbReference type="EMBL" id="CP155447">
    <property type="protein sequence ID" value="XBH06738.1"/>
    <property type="molecule type" value="Genomic_DNA"/>
</dbReference>
<protein>
    <recommendedName>
        <fullName evidence="3">TRASH domain-containing protein</fullName>
    </recommendedName>
</protein>
<evidence type="ECO:0000256" key="1">
    <source>
        <dbReference type="SAM" id="MobiDB-lite"/>
    </source>
</evidence>